<keyword evidence="7" id="KW-0812">Transmembrane</keyword>
<comment type="similarity">
    <text evidence="1 7">Belongs to the CcmH/CycL/Ccl2/NrfF family.</text>
</comment>
<evidence type="ECO:0000256" key="4">
    <source>
        <dbReference type="ARBA" id="ARBA00022729"/>
    </source>
</evidence>
<keyword evidence="7" id="KW-1133">Transmembrane helix</keyword>
<evidence type="ECO:0000313" key="11">
    <source>
        <dbReference type="Proteomes" id="UP000320011"/>
    </source>
</evidence>
<dbReference type="InterPro" id="IPR051263">
    <property type="entry name" value="C-type_cytochrome_biogenesis"/>
</dbReference>
<keyword evidence="5" id="KW-0201">Cytochrome c-type biogenesis</keyword>
<protein>
    <recommendedName>
        <fullName evidence="7">Cytochrome c-type biogenesis protein</fullName>
    </recommendedName>
</protein>
<dbReference type="EMBL" id="VJWX01000391">
    <property type="protein sequence ID" value="TVT31417.1"/>
    <property type="molecule type" value="Genomic_DNA"/>
</dbReference>
<organism evidence="10 11">
    <name type="scientific">Amycolatopsis rhizosphaerae</name>
    <dbReference type="NCBI Taxonomy" id="2053003"/>
    <lineage>
        <taxon>Bacteria</taxon>
        <taxon>Bacillati</taxon>
        <taxon>Actinomycetota</taxon>
        <taxon>Actinomycetes</taxon>
        <taxon>Pseudonocardiales</taxon>
        <taxon>Pseudonocardiaceae</taxon>
        <taxon>Amycolatopsis</taxon>
    </lineage>
</organism>
<dbReference type="OrthoDB" id="9804975at2"/>
<evidence type="ECO:0000256" key="8">
    <source>
        <dbReference type="SAM" id="MobiDB-lite"/>
    </source>
</evidence>
<comment type="caution">
    <text evidence="10">The sequence shown here is derived from an EMBL/GenBank/DDBJ whole genome shotgun (WGS) entry which is preliminary data.</text>
</comment>
<accession>A0A558B4I3</accession>
<keyword evidence="2 7" id="KW-0349">Heme</keyword>
<feature type="transmembrane region" description="Helical" evidence="7">
    <location>
        <begin position="143"/>
        <end position="164"/>
    </location>
</feature>
<evidence type="ECO:0000313" key="10">
    <source>
        <dbReference type="EMBL" id="TVT31417.1"/>
    </source>
</evidence>
<name>A0A558B4I3_9PSEU</name>
<dbReference type="GO" id="GO:0046872">
    <property type="term" value="F:metal ion binding"/>
    <property type="evidence" value="ECO:0007669"/>
    <property type="project" value="UniProtKB-KW"/>
</dbReference>
<feature type="transmembrane region" description="Helical" evidence="7">
    <location>
        <begin position="185"/>
        <end position="205"/>
    </location>
</feature>
<evidence type="ECO:0000256" key="3">
    <source>
        <dbReference type="ARBA" id="ARBA00022723"/>
    </source>
</evidence>
<keyword evidence="6 7" id="KW-0408">Iron</keyword>
<keyword evidence="11" id="KW-1185">Reference proteome</keyword>
<evidence type="ECO:0000259" key="9">
    <source>
        <dbReference type="Pfam" id="PF03918"/>
    </source>
</evidence>
<proteinExistence type="inferred from homology"/>
<dbReference type="PANTHER" id="PTHR47870">
    <property type="entry name" value="CYTOCHROME C-TYPE BIOGENESIS PROTEIN CCMH"/>
    <property type="match status" value="1"/>
</dbReference>
<feature type="domain" description="CcmH/CycL/Ccl2/NrfF N-terminal" evidence="9">
    <location>
        <begin position="71"/>
        <end position="171"/>
    </location>
</feature>
<dbReference type="GO" id="GO:0017004">
    <property type="term" value="P:cytochrome complex assembly"/>
    <property type="evidence" value="ECO:0007669"/>
    <property type="project" value="UniProtKB-KW"/>
</dbReference>
<keyword evidence="7" id="KW-0472">Membrane</keyword>
<dbReference type="InterPro" id="IPR011990">
    <property type="entry name" value="TPR-like_helical_dom_sf"/>
</dbReference>
<evidence type="ECO:0000256" key="7">
    <source>
        <dbReference type="RuleBase" id="RU364112"/>
    </source>
</evidence>
<dbReference type="Gene3D" id="1.10.8.640">
    <property type="entry name" value="Cytochrome C biogenesis protein"/>
    <property type="match status" value="1"/>
</dbReference>
<dbReference type="CDD" id="cd16378">
    <property type="entry name" value="CcmH_N"/>
    <property type="match status" value="1"/>
</dbReference>
<comment type="caution">
    <text evidence="7">Lacks conserved residue(s) required for the propagation of feature annotation.</text>
</comment>
<evidence type="ECO:0000256" key="6">
    <source>
        <dbReference type="ARBA" id="ARBA00023004"/>
    </source>
</evidence>
<comment type="function">
    <text evidence="7">Possible subunit of a heme lyase.</text>
</comment>
<evidence type="ECO:0000256" key="2">
    <source>
        <dbReference type="ARBA" id="ARBA00022617"/>
    </source>
</evidence>
<evidence type="ECO:0000256" key="1">
    <source>
        <dbReference type="ARBA" id="ARBA00010342"/>
    </source>
</evidence>
<dbReference type="PANTHER" id="PTHR47870:SF1">
    <property type="entry name" value="CYTOCHROME C-TYPE BIOGENESIS PROTEIN CCMH"/>
    <property type="match status" value="1"/>
</dbReference>
<dbReference type="Pfam" id="PF03918">
    <property type="entry name" value="CcmH"/>
    <property type="match status" value="1"/>
</dbReference>
<evidence type="ECO:0000256" key="5">
    <source>
        <dbReference type="ARBA" id="ARBA00022748"/>
    </source>
</evidence>
<dbReference type="Proteomes" id="UP000320011">
    <property type="component" value="Unassembled WGS sequence"/>
</dbReference>
<keyword evidence="3 7" id="KW-0479">Metal-binding</keyword>
<sequence length="334" mass="34544">MGGEGRARDLRGGPRRAHPGPRGRPGDRPVARRHARRGEQAVSARRLLMVALLLVCGAAAGVALWRSGAGGEDPAARLAAELRCPACQGETVADSHSPVADAMRAEIGRQLASGRTVEQVEDFFVRRYGPEVLADPSPGGAGALLWVLPGVVLAGVLALGFRTVRRRRPAAAGPVVNGVPWLKRYAWGITAAALVALVCGVALAAGRLAGGEAPAAAQPVDPVAAQVAIGETLEAQGRFAAAAQAYQVAWKLRPDAAVLLRLAFAQLRAGQPAEAGRSAAQALTERPGDENALLVLGLAQRAGHDPAARRTLEHFLAVAPGHPAAAEVRRVLAD</sequence>
<gene>
    <name evidence="10" type="ORF">FNH05_28350</name>
</gene>
<dbReference type="InterPro" id="IPR038297">
    <property type="entry name" value="CcmH/CycL/NrfF/Ccl2_sf"/>
</dbReference>
<reference evidence="10 11" key="1">
    <citation type="submission" date="2019-07" db="EMBL/GenBank/DDBJ databases">
        <authorList>
            <person name="Duangmal K."/>
            <person name="Teo W.F.A."/>
        </authorList>
    </citation>
    <scope>NUCLEOTIDE SEQUENCE [LARGE SCALE GENOMIC DNA]</scope>
    <source>
        <strain evidence="10 11">TBRC 6029</strain>
    </source>
</reference>
<feature type="transmembrane region" description="Helical" evidence="7">
    <location>
        <begin position="47"/>
        <end position="65"/>
    </location>
</feature>
<reference evidence="10 11" key="2">
    <citation type="submission" date="2019-08" db="EMBL/GenBank/DDBJ databases">
        <title>Amycolatopsis acidicola sp. nov., isolated from peat swamp forest soil.</title>
        <authorList>
            <person name="Srisuk N."/>
        </authorList>
    </citation>
    <scope>NUCLEOTIDE SEQUENCE [LARGE SCALE GENOMIC DNA]</scope>
    <source>
        <strain evidence="10 11">TBRC 6029</strain>
    </source>
</reference>
<feature type="compositionally biased region" description="Basic and acidic residues" evidence="8">
    <location>
        <begin position="1"/>
        <end position="12"/>
    </location>
</feature>
<dbReference type="SUPFAM" id="SSF48452">
    <property type="entry name" value="TPR-like"/>
    <property type="match status" value="1"/>
</dbReference>
<keyword evidence="4 7" id="KW-0732">Signal</keyword>
<dbReference type="Gene3D" id="1.25.40.10">
    <property type="entry name" value="Tetratricopeptide repeat domain"/>
    <property type="match status" value="1"/>
</dbReference>
<feature type="region of interest" description="Disordered" evidence="8">
    <location>
        <begin position="1"/>
        <end position="38"/>
    </location>
</feature>
<dbReference type="AlphaFoldDB" id="A0A558B4I3"/>
<dbReference type="GO" id="GO:0005886">
    <property type="term" value="C:plasma membrane"/>
    <property type="evidence" value="ECO:0007669"/>
    <property type="project" value="TreeGrafter"/>
</dbReference>
<dbReference type="InterPro" id="IPR005616">
    <property type="entry name" value="CcmH/CycL/Ccl2/NrfF_N"/>
</dbReference>